<dbReference type="Proteomes" id="UP001200334">
    <property type="component" value="Unassembled WGS sequence"/>
</dbReference>
<gene>
    <name evidence="1" type="ORF">DQL93_10585</name>
    <name evidence="2" type="ORF">LOB85_09375</name>
</gene>
<organism evidence="1">
    <name type="scientific">Lactobacillus delbrueckii subsp. lactis</name>
    <dbReference type="NCBI Taxonomy" id="29397"/>
    <lineage>
        <taxon>Bacteria</taxon>
        <taxon>Bacillati</taxon>
        <taxon>Bacillota</taxon>
        <taxon>Bacilli</taxon>
        <taxon>Lactobacillales</taxon>
        <taxon>Lactobacillaceae</taxon>
        <taxon>Lactobacillus</taxon>
    </lineage>
</organism>
<dbReference type="AlphaFoldDB" id="A0A061C4C3"/>
<evidence type="ECO:0000313" key="1">
    <source>
        <dbReference type="EMBL" id="AZA16858.1"/>
    </source>
</evidence>
<dbReference type="OrthoDB" id="2314505at2"/>
<sequence length="161" mass="17938">MEKLTTMELADELAEAQDKILNSEAKLDTGRVYQAIDDLGVLNDPISNYFDRTEDEYYETESDHYLALTNLTGKLGDLHDRILTNHVDGFVDKDEINLTYNHENAYVEDNYVPRTDLHVLVYGLKVIGAVEAIAAADLRNVLSKDAVLSLGLAAHALAENL</sequence>
<reference evidence="1" key="1">
    <citation type="submission" date="2018-07" db="EMBL/GenBank/DDBJ databases">
        <authorList>
            <person name="Somerville V."/>
        </authorList>
    </citation>
    <scope>NUCLEOTIDE SEQUENCE</scope>
    <source>
        <strain evidence="1">NWC_2_2</strain>
    </source>
</reference>
<dbReference type="EMBL" id="CP031023">
    <property type="protein sequence ID" value="AZA16858.1"/>
    <property type="molecule type" value="Genomic_DNA"/>
</dbReference>
<evidence type="ECO:0000313" key="3">
    <source>
        <dbReference type="Proteomes" id="UP001200334"/>
    </source>
</evidence>
<evidence type="ECO:0000313" key="2">
    <source>
        <dbReference type="EMBL" id="MCD5564295.1"/>
    </source>
</evidence>
<accession>A0A061C4C3</accession>
<proteinExistence type="predicted"/>
<name>A0A061C4C3_LACDL</name>
<dbReference type="RefSeq" id="WP_003616682.1">
    <property type="nucleotide sequence ID" value="NZ_BJLO01000013.1"/>
</dbReference>
<dbReference type="EMBL" id="JAJNUY010000063">
    <property type="protein sequence ID" value="MCD5564295.1"/>
    <property type="molecule type" value="Genomic_DNA"/>
</dbReference>
<reference evidence="2 3" key="2">
    <citation type="submission" date="2021-12" db="EMBL/GenBank/DDBJ databases">
        <title>Antimicrobial susceptibility of Lactobacillus delbrueckii subsp. lactis obtained from milk products and other habitats.</title>
        <authorList>
            <person name="Shani N."/>
        </authorList>
    </citation>
    <scope>NUCLEOTIDE SEQUENCE [LARGE SCALE GENOMIC DNA]</scope>
    <source>
        <strain evidence="2 3">FAM 21755</strain>
    </source>
</reference>
<protein>
    <submittedName>
        <fullName evidence="1">Uncharacterized protein</fullName>
    </submittedName>
</protein>